<proteinExistence type="inferred from homology"/>
<dbReference type="Gene3D" id="1.10.20.10">
    <property type="entry name" value="Histone, subunit A"/>
    <property type="match status" value="1"/>
</dbReference>
<dbReference type="GO" id="GO:0030527">
    <property type="term" value="F:structural constituent of chromatin"/>
    <property type="evidence" value="ECO:0007669"/>
    <property type="project" value="InterPro"/>
</dbReference>
<sequence>MVLRETVEVTTAIVTDGEPAEQRLAPGAPVAPPTVDVSSFKVVHVVEVTTPDGGGSKQAAANAKRSRVGGRREEEKHVAPPVMQSQQTQDPNEQQPETLRVASERKTSTTATKTKPQQQKENTNKTKRKAGQRRRRRRLGEVSRGGDAAMGWVGGYKRYVWRLLKQVHPELGVSGNAMRVLDTMMADMFEWLAGEATRLATAATTRRTRGRG</sequence>
<feature type="compositionally biased region" description="Polar residues" evidence="4">
    <location>
        <begin position="83"/>
        <end position="97"/>
    </location>
</feature>
<dbReference type="InterPro" id="IPR000558">
    <property type="entry name" value="Histone_H2B"/>
</dbReference>
<dbReference type="PRINTS" id="PR00621">
    <property type="entry name" value="HISTONEH2B"/>
</dbReference>
<dbReference type="SUPFAM" id="SSF47113">
    <property type="entry name" value="Histone-fold"/>
    <property type="match status" value="1"/>
</dbReference>
<evidence type="ECO:0000313" key="7">
    <source>
        <dbReference type="Proteomes" id="UP000636709"/>
    </source>
</evidence>
<dbReference type="InterPro" id="IPR009072">
    <property type="entry name" value="Histone-fold"/>
</dbReference>
<feature type="region of interest" description="Disordered" evidence="4">
    <location>
        <begin position="49"/>
        <end position="146"/>
    </location>
</feature>
<dbReference type="PANTHER" id="PTHR23428">
    <property type="entry name" value="HISTONE H2B"/>
    <property type="match status" value="1"/>
</dbReference>
<dbReference type="InterPro" id="IPR007125">
    <property type="entry name" value="H2A/H2B/H3"/>
</dbReference>
<dbReference type="Pfam" id="PF00125">
    <property type="entry name" value="Histone"/>
    <property type="match status" value="1"/>
</dbReference>
<dbReference type="GO" id="GO:0003677">
    <property type="term" value="F:DNA binding"/>
    <property type="evidence" value="ECO:0007669"/>
    <property type="project" value="InterPro"/>
</dbReference>
<comment type="caution">
    <text evidence="6">The sequence shown here is derived from an EMBL/GenBank/DDBJ whole genome shotgun (WGS) entry which is preliminary data.</text>
</comment>
<dbReference type="GO" id="GO:0046982">
    <property type="term" value="F:protein heterodimerization activity"/>
    <property type="evidence" value="ECO:0007669"/>
    <property type="project" value="InterPro"/>
</dbReference>
<evidence type="ECO:0000256" key="4">
    <source>
        <dbReference type="SAM" id="MobiDB-lite"/>
    </source>
</evidence>
<evidence type="ECO:0000259" key="5">
    <source>
        <dbReference type="Pfam" id="PF00125"/>
    </source>
</evidence>
<dbReference type="AlphaFoldDB" id="A0A835FGA2"/>
<feature type="compositionally biased region" description="Low complexity" evidence="4">
    <location>
        <begin position="108"/>
        <end position="120"/>
    </location>
</feature>
<dbReference type="Proteomes" id="UP000636709">
    <property type="component" value="Unassembled WGS sequence"/>
</dbReference>
<name>A0A835FGA2_9POAL</name>
<feature type="domain" description="Core Histone H2A/H2B/H3" evidence="5">
    <location>
        <begin position="155"/>
        <end position="203"/>
    </location>
</feature>
<organism evidence="6 7">
    <name type="scientific">Digitaria exilis</name>
    <dbReference type="NCBI Taxonomy" id="1010633"/>
    <lineage>
        <taxon>Eukaryota</taxon>
        <taxon>Viridiplantae</taxon>
        <taxon>Streptophyta</taxon>
        <taxon>Embryophyta</taxon>
        <taxon>Tracheophyta</taxon>
        <taxon>Spermatophyta</taxon>
        <taxon>Magnoliopsida</taxon>
        <taxon>Liliopsida</taxon>
        <taxon>Poales</taxon>
        <taxon>Poaceae</taxon>
        <taxon>PACMAD clade</taxon>
        <taxon>Panicoideae</taxon>
        <taxon>Panicodae</taxon>
        <taxon>Paniceae</taxon>
        <taxon>Anthephorinae</taxon>
        <taxon>Digitaria</taxon>
    </lineage>
</organism>
<comment type="function">
    <text evidence="1">Core component of nucleosome. Nucleosomes wrap and compact DNA into chromatin, limiting DNA accessibility to the cellular machineries which require DNA as a template. Histones thereby play a central role in transcription regulation, DNA repair, DNA replication and chromosomal stability. DNA accessibility is regulated via a complex set of post-translational modifications of histones, also called histone code, and nucleosome remodeling.</text>
</comment>
<evidence type="ECO:0000256" key="3">
    <source>
        <dbReference type="ARBA" id="ARBA00011538"/>
    </source>
</evidence>
<accession>A0A835FGA2</accession>
<reference evidence="6" key="1">
    <citation type="submission" date="2020-07" db="EMBL/GenBank/DDBJ databases">
        <title>Genome sequence and genetic diversity analysis of an under-domesticated orphan crop, white fonio (Digitaria exilis).</title>
        <authorList>
            <person name="Bennetzen J.L."/>
            <person name="Chen S."/>
            <person name="Ma X."/>
            <person name="Wang X."/>
            <person name="Yssel A.E.J."/>
            <person name="Chaluvadi S.R."/>
            <person name="Johnson M."/>
            <person name="Gangashetty P."/>
            <person name="Hamidou F."/>
            <person name="Sanogo M.D."/>
            <person name="Zwaenepoel A."/>
            <person name="Wallace J."/>
            <person name="Van De Peer Y."/>
            <person name="Van Deynze A."/>
        </authorList>
    </citation>
    <scope>NUCLEOTIDE SEQUENCE</scope>
    <source>
        <tissue evidence="6">Leaves</tissue>
    </source>
</reference>
<evidence type="ECO:0000256" key="2">
    <source>
        <dbReference type="ARBA" id="ARBA00006846"/>
    </source>
</evidence>
<feature type="compositionally biased region" description="Basic residues" evidence="4">
    <location>
        <begin position="125"/>
        <end position="138"/>
    </location>
</feature>
<protein>
    <recommendedName>
        <fullName evidence="5">Core Histone H2A/H2B/H3 domain-containing protein</fullName>
    </recommendedName>
</protein>
<comment type="subunit">
    <text evidence="3">The nucleosome is a histone octamer containing two molecules each of H2A, H2B, H3 and H4 assembled in one H3-H4 heterotetramer and two H2A-H2B heterodimers. The octamer wraps approximately 147 bp of DNA.</text>
</comment>
<gene>
    <name evidence="6" type="ORF">HU200_011954</name>
</gene>
<evidence type="ECO:0000313" key="6">
    <source>
        <dbReference type="EMBL" id="KAF8752432.1"/>
    </source>
</evidence>
<comment type="similarity">
    <text evidence="2">Belongs to the histone H2B family.</text>
</comment>
<dbReference type="GO" id="GO:0000786">
    <property type="term" value="C:nucleosome"/>
    <property type="evidence" value="ECO:0007669"/>
    <property type="project" value="InterPro"/>
</dbReference>
<keyword evidence="7" id="KW-1185">Reference proteome</keyword>
<evidence type="ECO:0000256" key="1">
    <source>
        <dbReference type="ARBA" id="ARBA00002001"/>
    </source>
</evidence>
<dbReference type="EMBL" id="JACEFO010000938">
    <property type="protein sequence ID" value="KAF8752432.1"/>
    <property type="molecule type" value="Genomic_DNA"/>
</dbReference>